<dbReference type="EMBL" id="WRPM01000080">
    <property type="protein sequence ID" value="MVT26939.1"/>
    <property type="molecule type" value="Genomic_DNA"/>
</dbReference>
<dbReference type="AlphaFoldDB" id="A0A7K1UKE2"/>
<feature type="chain" id="PRO_5039379794" description="PQQ-binding-like beta-propeller repeat protein" evidence="2">
    <location>
        <begin position="21"/>
        <end position="495"/>
    </location>
</feature>
<evidence type="ECO:0000256" key="2">
    <source>
        <dbReference type="SAM" id="SignalP"/>
    </source>
</evidence>
<feature type="region of interest" description="Disordered" evidence="1">
    <location>
        <begin position="452"/>
        <end position="495"/>
    </location>
</feature>
<reference evidence="3 4" key="1">
    <citation type="submission" date="2019-12" db="EMBL/GenBank/DDBJ databases">
        <title>Nesterenkonia muleiensis sp. nov., a novel actinobacterium isolated from sap of Populus euphratica.</title>
        <authorList>
            <person name="Wang R."/>
        </authorList>
    </citation>
    <scope>NUCLEOTIDE SEQUENCE [LARGE SCALE GENOMIC DNA]</scope>
    <source>
        <strain evidence="3 4">F10</strain>
    </source>
</reference>
<dbReference type="Gene3D" id="2.130.10.10">
    <property type="entry name" value="YVTN repeat-like/Quinoprotein amine dehydrogenase"/>
    <property type="match status" value="1"/>
</dbReference>
<feature type="compositionally biased region" description="Acidic residues" evidence="1">
    <location>
        <begin position="25"/>
        <end position="55"/>
    </location>
</feature>
<keyword evidence="2" id="KW-0732">Signal</keyword>
<keyword evidence="4" id="KW-1185">Reference proteome</keyword>
<dbReference type="OrthoDB" id="3250815at2"/>
<dbReference type="InterPro" id="IPR015943">
    <property type="entry name" value="WD40/YVTN_repeat-like_dom_sf"/>
</dbReference>
<evidence type="ECO:0000313" key="4">
    <source>
        <dbReference type="Proteomes" id="UP000460157"/>
    </source>
</evidence>
<evidence type="ECO:0000256" key="1">
    <source>
        <dbReference type="SAM" id="MobiDB-lite"/>
    </source>
</evidence>
<dbReference type="PROSITE" id="PS51257">
    <property type="entry name" value="PROKAR_LIPOPROTEIN"/>
    <property type="match status" value="1"/>
</dbReference>
<proteinExistence type="predicted"/>
<organism evidence="3 4">
    <name type="scientific">Nesterenkonia alkaliphila</name>
    <dbReference type="NCBI Taxonomy" id="1463631"/>
    <lineage>
        <taxon>Bacteria</taxon>
        <taxon>Bacillati</taxon>
        <taxon>Actinomycetota</taxon>
        <taxon>Actinomycetes</taxon>
        <taxon>Micrococcales</taxon>
        <taxon>Micrococcaceae</taxon>
        <taxon>Nesterenkonia</taxon>
    </lineage>
</organism>
<feature type="region of interest" description="Disordered" evidence="1">
    <location>
        <begin position="24"/>
        <end position="88"/>
    </location>
</feature>
<evidence type="ECO:0000313" key="3">
    <source>
        <dbReference type="EMBL" id="MVT26939.1"/>
    </source>
</evidence>
<dbReference type="Proteomes" id="UP000460157">
    <property type="component" value="Unassembled WGS sequence"/>
</dbReference>
<feature type="compositionally biased region" description="Acidic residues" evidence="1">
    <location>
        <begin position="62"/>
        <end position="72"/>
    </location>
</feature>
<comment type="caution">
    <text evidence="3">The sequence shown here is derived from an EMBL/GenBank/DDBJ whole genome shotgun (WGS) entry which is preliminary data.</text>
</comment>
<sequence>MNKKMSTLTSVALISALALAACGDDNGEAEETEEDQVGTADAEDGDDHDDDDHDDDDHGHEEEEEDEAEALEPSDRPTHEAGGPQPRLVVTYDGGVAVLDGVSIEVLGDFDAEGFVRVNKAGDGRHAFLSEGDSFRLIDSGTWGVPHGDHDDFYTTDPYLSDVTLDGETPAHVVSHDGIGALFFDGTGEYHAIDLSELDVEADAIETIADYETEGVHHGVAVVNEDGSRLETLEDRSGARFLDADGEEIARSEECPGVHGEAAGPEGIIAVGCEDGVLVWDGAEFEKLSTGEEYSRIGNLFPAEGSPVFLGDYRTDPDGEEPMTSVALANVETGEITTVDVGSPYNWRNLQRGPEGEALVLTEDGQLHIIDPETGETLDQIQVLDEWTEPEEWQTPRPAIRANGDLLYITDPDSQQIHLLDLAEGEIIATGEVDFVPNEIIVLDGRAVEGVSSDYDDDHGHDHDGHDHDHDHDHDDDDHDDHDHDHDDEDDDHDH</sequence>
<evidence type="ECO:0008006" key="5">
    <source>
        <dbReference type="Google" id="ProtNLM"/>
    </source>
</evidence>
<feature type="compositionally biased region" description="Acidic residues" evidence="1">
    <location>
        <begin position="474"/>
        <end position="495"/>
    </location>
</feature>
<protein>
    <recommendedName>
        <fullName evidence="5">PQQ-binding-like beta-propeller repeat protein</fullName>
    </recommendedName>
</protein>
<dbReference type="SUPFAM" id="SSF50969">
    <property type="entry name" value="YVTN repeat-like/Quinoprotein amine dehydrogenase"/>
    <property type="match status" value="1"/>
</dbReference>
<feature type="signal peptide" evidence="2">
    <location>
        <begin position="1"/>
        <end position="20"/>
    </location>
</feature>
<dbReference type="InterPro" id="IPR011044">
    <property type="entry name" value="Quino_amine_DH_bsu"/>
</dbReference>
<gene>
    <name evidence="3" type="ORF">GNZ21_11315</name>
</gene>
<feature type="compositionally biased region" description="Basic and acidic residues" evidence="1">
    <location>
        <begin position="458"/>
        <end position="473"/>
    </location>
</feature>
<name>A0A7K1UKE2_9MICC</name>
<accession>A0A7K1UKE2</accession>